<feature type="transmembrane region" description="Helical" evidence="16">
    <location>
        <begin position="485"/>
        <end position="507"/>
    </location>
</feature>
<dbReference type="Pfam" id="PF02706">
    <property type="entry name" value="Wzz"/>
    <property type="match status" value="1"/>
</dbReference>
<feature type="transmembrane region" description="Helical" evidence="16">
    <location>
        <begin position="21"/>
        <end position="42"/>
    </location>
</feature>
<dbReference type="PANTHER" id="PTHR32309:SF13">
    <property type="entry name" value="FERRIC ENTEROBACTIN TRANSPORT PROTEIN FEPE"/>
    <property type="match status" value="1"/>
</dbReference>
<evidence type="ECO:0000256" key="13">
    <source>
        <dbReference type="ARBA" id="ARBA00023136"/>
    </source>
</evidence>
<dbReference type="CDD" id="cd05387">
    <property type="entry name" value="BY-kinase"/>
    <property type="match status" value="1"/>
</dbReference>
<dbReference type="Proteomes" id="UP000486602">
    <property type="component" value="Unassembled WGS sequence"/>
</dbReference>
<comment type="caution">
    <text evidence="20">The sequence shown here is derived from an EMBL/GenBank/DDBJ whole genome shotgun (WGS) entry which is preliminary data.</text>
</comment>
<keyword evidence="6" id="KW-0997">Cell inner membrane</keyword>
<comment type="catalytic activity">
    <reaction evidence="15">
        <text>L-tyrosyl-[protein] + ATP = O-phospho-L-tyrosyl-[protein] + ADP + H(+)</text>
        <dbReference type="Rhea" id="RHEA:10596"/>
        <dbReference type="Rhea" id="RHEA-COMP:10136"/>
        <dbReference type="Rhea" id="RHEA-COMP:20101"/>
        <dbReference type="ChEBI" id="CHEBI:15378"/>
        <dbReference type="ChEBI" id="CHEBI:30616"/>
        <dbReference type="ChEBI" id="CHEBI:46858"/>
        <dbReference type="ChEBI" id="CHEBI:61978"/>
        <dbReference type="ChEBI" id="CHEBI:456216"/>
        <dbReference type="EC" id="2.7.10.2"/>
    </reaction>
</comment>
<comment type="similarity">
    <text evidence="2">Belongs to the CpsD/CapB family.</text>
</comment>
<dbReference type="GO" id="GO:0004715">
    <property type="term" value="F:non-membrane spanning protein tyrosine kinase activity"/>
    <property type="evidence" value="ECO:0007669"/>
    <property type="project" value="UniProtKB-EC"/>
</dbReference>
<keyword evidence="5" id="KW-1003">Cell membrane</keyword>
<dbReference type="Gene3D" id="3.40.50.300">
    <property type="entry name" value="P-loop containing nucleotide triphosphate hydrolases"/>
    <property type="match status" value="1"/>
</dbReference>
<organism evidence="20 21">
    <name type="scientific">Cryomorpha ignava</name>
    <dbReference type="NCBI Taxonomy" id="101383"/>
    <lineage>
        <taxon>Bacteria</taxon>
        <taxon>Pseudomonadati</taxon>
        <taxon>Bacteroidota</taxon>
        <taxon>Flavobacteriia</taxon>
        <taxon>Flavobacteriales</taxon>
        <taxon>Cryomorphaceae</taxon>
        <taxon>Cryomorpha</taxon>
    </lineage>
</organism>
<evidence type="ECO:0000256" key="3">
    <source>
        <dbReference type="ARBA" id="ARBA00008883"/>
    </source>
</evidence>
<gene>
    <name evidence="20" type="ORF">G3O08_01795</name>
</gene>
<reference evidence="20 21" key="1">
    <citation type="submission" date="2020-02" db="EMBL/GenBank/DDBJ databases">
        <title>Out from the shadows clarifying the taxonomy of the family Cryomorphaceae and related taxa by utilizing the GTDB taxonomic framework.</title>
        <authorList>
            <person name="Bowman J.P."/>
        </authorList>
    </citation>
    <scope>NUCLEOTIDE SEQUENCE [LARGE SCALE GENOMIC DNA]</scope>
    <source>
        <strain evidence="20 21">QSSC 1-22</strain>
    </source>
</reference>
<proteinExistence type="inferred from homology"/>
<evidence type="ECO:0000256" key="12">
    <source>
        <dbReference type="ARBA" id="ARBA00022989"/>
    </source>
</evidence>
<dbReference type="SUPFAM" id="SSF52540">
    <property type="entry name" value="P-loop containing nucleoside triphosphate hydrolases"/>
    <property type="match status" value="1"/>
</dbReference>
<name>A0A7K3WKQ9_9FLAO</name>
<protein>
    <recommendedName>
        <fullName evidence="4">non-specific protein-tyrosine kinase</fullName>
        <ecNumber evidence="4">2.7.10.2</ecNumber>
    </recommendedName>
</protein>
<dbReference type="InterPro" id="IPR027417">
    <property type="entry name" value="P-loop_NTPase"/>
</dbReference>
<dbReference type="InterPro" id="IPR032807">
    <property type="entry name" value="GNVR"/>
</dbReference>
<evidence type="ECO:0000256" key="7">
    <source>
        <dbReference type="ARBA" id="ARBA00022679"/>
    </source>
</evidence>
<dbReference type="GO" id="GO:0005524">
    <property type="term" value="F:ATP binding"/>
    <property type="evidence" value="ECO:0007669"/>
    <property type="project" value="UniProtKB-KW"/>
</dbReference>
<dbReference type="RefSeq" id="WP_163282957.1">
    <property type="nucleotide sequence ID" value="NZ_JAAGVY010000002.1"/>
</dbReference>
<dbReference type="EC" id="2.7.10.2" evidence="4"/>
<feature type="domain" description="Tyrosine-protein kinase G-rich" evidence="19">
    <location>
        <begin position="428"/>
        <end position="505"/>
    </location>
</feature>
<evidence type="ECO:0000256" key="4">
    <source>
        <dbReference type="ARBA" id="ARBA00011903"/>
    </source>
</evidence>
<dbReference type="AlphaFoldDB" id="A0A7K3WKQ9"/>
<comment type="similarity">
    <text evidence="3">Belongs to the etk/wzc family.</text>
</comment>
<comment type="subcellular location">
    <subcellularLocation>
        <location evidence="1">Cell inner membrane</location>
        <topology evidence="1">Multi-pass membrane protein</topology>
    </subcellularLocation>
</comment>
<evidence type="ECO:0000256" key="6">
    <source>
        <dbReference type="ARBA" id="ARBA00022519"/>
    </source>
</evidence>
<evidence type="ECO:0000256" key="11">
    <source>
        <dbReference type="ARBA" id="ARBA00022840"/>
    </source>
</evidence>
<evidence type="ECO:0000256" key="10">
    <source>
        <dbReference type="ARBA" id="ARBA00022777"/>
    </source>
</evidence>
<evidence type="ECO:0000259" key="18">
    <source>
        <dbReference type="Pfam" id="PF13614"/>
    </source>
</evidence>
<keyword evidence="14" id="KW-0829">Tyrosine-protein kinase</keyword>
<keyword evidence="11" id="KW-0067">ATP-binding</keyword>
<keyword evidence="21" id="KW-1185">Reference proteome</keyword>
<dbReference type="EMBL" id="JAAGVY010000002">
    <property type="protein sequence ID" value="NEN22236.1"/>
    <property type="molecule type" value="Genomic_DNA"/>
</dbReference>
<evidence type="ECO:0000256" key="1">
    <source>
        <dbReference type="ARBA" id="ARBA00004429"/>
    </source>
</evidence>
<evidence type="ECO:0000256" key="16">
    <source>
        <dbReference type="SAM" id="Phobius"/>
    </source>
</evidence>
<evidence type="ECO:0000256" key="5">
    <source>
        <dbReference type="ARBA" id="ARBA00022475"/>
    </source>
</evidence>
<evidence type="ECO:0000256" key="9">
    <source>
        <dbReference type="ARBA" id="ARBA00022741"/>
    </source>
</evidence>
<feature type="domain" description="AAA" evidence="18">
    <location>
        <begin position="569"/>
        <end position="693"/>
    </location>
</feature>
<evidence type="ECO:0000256" key="8">
    <source>
        <dbReference type="ARBA" id="ARBA00022692"/>
    </source>
</evidence>
<dbReference type="PANTHER" id="PTHR32309">
    <property type="entry name" value="TYROSINE-PROTEIN KINASE"/>
    <property type="match status" value="1"/>
</dbReference>
<evidence type="ECO:0000313" key="20">
    <source>
        <dbReference type="EMBL" id="NEN22236.1"/>
    </source>
</evidence>
<keyword evidence="12 16" id="KW-1133">Transmembrane helix</keyword>
<keyword evidence="7 20" id="KW-0808">Transferase</keyword>
<keyword evidence="8 16" id="KW-0812">Transmembrane</keyword>
<evidence type="ECO:0000259" key="19">
    <source>
        <dbReference type="Pfam" id="PF13807"/>
    </source>
</evidence>
<dbReference type="InterPro" id="IPR025669">
    <property type="entry name" value="AAA_dom"/>
</dbReference>
<evidence type="ECO:0000256" key="15">
    <source>
        <dbReference type="ARBA" id="ARBA00051245"/>
    </source>
</evidence>
<keyword evidence="9" id="KW-0547">Nucleotide-binding</keyword>
<sequence>MFDQKTDSKDVKALVFKYLRYWYLFAIGAVVAFIISLIYLRYTTPLYVAKTSILFKDEKGGGPSEAAVFSDIATFSASRSIENEILILKSNSLMQRVVGELKLGVNYVIEGSVRDVEIYSEDLTLNIIPKDFSPDFYGKSFIIYFKDDNSFEIEDGEIENYRFGQEITKPYGTFTIVAQADATYNKNNKPLTVSFKNVENLAKEYSAKLQVNSITKDANALSISIIDAVPARARDILSKLIEVYEDESIEDKNQVAEKSVEFIDERLKYLTAELSSVEQNVEQYKQQYELTDVSSQGQEYMAAASANRRELEAMNVQLDVLRSIENYLKSQSADEYELVPSSLTISDATLSGLITSFNAIQLDRERLLRTNKPNNPIIINMSEQLKNLRDNILENLKNIRSGLYISRRSLEAQSGIVSDKIQQVPVRERQYIEITRQQEIKQSLYLYLLQKKEEAALSLASAVANTRMIDPPTSKGPVSPNRTNVMAYSILLGIFVPFIGLFIKNLLTQKIELRSEVNKLTQTPILGEICHDKTGDIVIANAHKRTPIAEMFRLLRSNLRFSLAGKENKVILITSSMSGEGKTFFSINMAASLAGAGKKVLIMEFDLRRPKLLKGLGMPKTKGLTDYLVGDIPDVDSIIKSTDIDANLDVISAGTLPPNPAEIILNDRVAQLIKNMRERYDYILLDCPPVGKVADALTLNEHIDTAIYIVRYNYTDKDQIKIIDDIFLNQKLHNPLIVLNDSKKLNSGNYVYGY</sequence>
<dbReference type="GO" id="GO:0005886">
    <property type="term" value="C:plasma membrane"/>
    <property type="evidence" value="ECO:0007669"/>
    <property type="project" value="UniProtKB-SubCell"/>
</dbReference>
<accession>A0A7K3WKQ9</accession>
<keyword evidence="13 16" id="KW-0472">Membrane</keyword>
<dbReference type="InterPro" id="IPR005702">
    <property type="entry name" value="Wzc-like_C"/>
</dbReference>
<feature type="domain" description="Polysaccharide chain length determinant N-terminal" evidence="17">
    <location>
        <begin position="10"/>
        <end position="100"/>
    </location>
</feature>
<evidence type="ECO:0000256" key="14">
    <source>
        <dbReference type="ARBA" id="ARBA00023137"/>
    </source>
</evidence>
<dbReference type="NCBIfam" id="TIGR01007">
    <property type="entry name" value="eps_fam"/>
    <property type="match status" value="1"/>
</dbReference>
<evidence type="ECO:0000256" key="2">
    <source>
        <dbReference type="ARBA" id="ARBA00007316"/>
    </source>
</evidence>
<dbReference type="Pfam" id="PF13807">
    <property type="entry name" value="GNVR"/>
    <property type="match status" value="1"/>
</dbReference>
<evidence type="ECO:0000259" key="17">
    <source>
        <dbReference type="Pfam" id="PF02706"/>
    </source>
</evidence>
<keyword evidence="10 20" id="KW-0418">Kinase</keyword>
<dbReference type="InterPro" id="IPR003856">
    <property type="entry name" value="LPS_length_determ_N"/>
</dbReference>
<evidence type="ECO:0000313" key="21">
    <source>
        <dbReference type="Proteomes" id="UP000486602"/>
    </source>
</evidence>
<dbReference type="Pfam" id="PF13614">
    <property type="entry name" value="AAA_31"/>
    <property type="match status" value="1"/>
</dbReference>
<dbReference type="InterPro" id="IPR050445">
    <property type="entry name" value="Bact_polysacc_biosynth/exp"/>
</dbReference>